<comment type="similarity">
    <text evidence="1">Belongs to the universal ribosomal protein uS2 family.</text>
</comment>
<proteinExistence type="inferred from homology"/>
<evidence type="ECO:0000313" key="3">
    <source>
        <dbReference type="Proteomes" id="UP000634136"/>
    </source>
</evidence>
<organism evidence="2 3">
    <name type="scientific">Senna tora</name>
    <dbReference type="NCBI Taxonomy" id="362788"/>
    <lineage>
        <taxon>Eukaryota</taxon>
        <taxon>Viridiplantae</taxon>
        <taxon>Streptophyta</taxon>
        <taxon>Embryophyta</taxon>
        <taxon>Tracheophyta</taxon>
        <taxon>Spermatophyta</taxon>
        <taxon>Magnoliopsida</taxon>
        <taxon>eudicotyledons</taxon>
        <taxon>Gunneridae</taxon>
        <taxon>Pentapetalae</taxon>
        <taxon>rosids</taxon>
        <taxon>fabids</taxon>
        <taxon>Fabales</taxon>
        <taxon>Fabaceae</taxon>
        <taxon>Caesalpinioideae</taxon>
        <taxon>Cassia clade</taxon>
        <taxon>Senna</taxon>
    </lineage>
</organism>
<dbReference type="AlphaFoldDB" id="A0A834SNA8"/>
<dbReference type="OrthoDB" id="932129at2759"/>
<reference evidence="2" key="1">
    <citation type="submission" date="2020-09" db="EMBL/GenBank/DDBJ databases">
        <title>Genome-Enabled Discovery of Anthraquinone Biosynthesis in Senna tora.</title>
        <authorList>
            <person name="Kang S.-H."/>
            <person name="Pandey R.P."/>
            <person name="Lee C.-M."/>
            <person name="Sim J.-S."/>
            <person name="Jeong J.-T."/>
            <person name="Choi B.-S."/>
            <person name="Jung M."/>
            <person name="Ginzburg D."/>
            <person name="Zhao K."/>
            <person name="Won S.Y."/>
            <person name="Oh T.-J."/>
            <person name="Yu Y."/>
            <person name="Kim N.-H."/>
            <person name="Lee O.R."/>
            <person name="Lee T.-H."/>
            <person name="Bashyal P."/>
            <person name="Kim T.-S."/>
            <person name="Lee W.-H."/>
            <person name="Kawkins C."/>
            <person name="Kim C.-K."/>
            <person name="Kim J.S."/>
            <person name="Ahn B.O."/>
            <person name="Rhee S.Y."/>
            <person name="Sohng J.K."/>
        </authorList>
    </citation>
    <scope>NUCLEOTIDE SEQUENCE</scope>
    <source>
        <tissue evidence="2">Leaf</tissue>
    </source>
</reference>
<dbReference type="Proteomes" id="UP000634136">
    <property type="component" value="Unassembled WGS sequence"/>
</dbReference>
<dbReference type="InterPro" id="IPR005706">
    <property type="entry name" value="Ribosomal_uS2_bac/mit/plastid"/>
</dbReference>
<name>A0A834SNA8_9FABA</name>
<dbReference type="GO" id="GO:0016779">
    <property type="term" value="F:nucleotidyltransferase activity"/>
    <property type="evidence" value="ECO:0007669"/>
    <property type="project" value="UniProtKB-KW"/>
</dbReference>
<dbReference type="EMBL" id="JAAIUW010000012">
    <property type="protein sequence ID" value="KAF7807084.1"/>
    <property type="molecule type" value="Genomic_DNA"/>
</dbReference>
<dbReference type="InterPro" id="IPR001865">
    <property type="entry name" value="Ribosomal_uS2"/>
</dbReference>
<keyword evidence="2" id="KW-0808">Transferase</keyword>
<keyword evidence="2" id="KW-0548">Nucleotidyltransferase</keyword>
<dbReference type="SUPFAM" id="SSF52313">
    <property type="entry name" value="Ribosomal protein S2"/>
    <property type="match status" value="1"/>
</dbReference>
<gene>
    <name evidence="2" type="ORF">G2W53_039245</name>
</gene>
<protein>
    <submittedName>
        <fullName evidence="2">UTP--glucose-1-phosphate uridylyltransferase-like isoform X2</fullName>
    </submittedName>
</protein>
<dbReference type="CDD" id="cd01425">
    <property type="entry name" value="RPS2"/>
    <property type="match status" value="1"/>
</dbReference>
<evidence type="ECO:0000313" key="2">
    <source>
        <dbReference type="EMBL" id="KAF7807084.1"/>
    </source>
</evidence>
<evidence type="ECO:0000256" key="1">
    <source>
        <dbReference type="ARBA" id="ARBA00006242"/>
    </source>
</evidence>
<dbReference type="Pfam" id="PF00318">
    <property type="entry name" value="Ribosomal_S2"/>
    <property type="match status" value="2"/>
</dbReference>
<dbReference type="PANTHER" id="PTHR12534">
    <property type="entry name" value="30S RIBOSOMAL PROTEIN S2 PROKARYOTIC AND ORGANELLAR"/>
    <property type="match status" value="1"/>
</dbReference>
<sequence length="336" mass="38131">MTLHSVVIQKLLSTNAQLGRRVVAHHFKIYTYGLRNKMAIIDSDKTLICMRSACNFIAALARQKGRFMFINTNPLFDEIFEQMTKKIGTYSPSGNALWRTRGFLTNSYSPKKFRSRNKKIIFGPTQPPDCVIIVDTERKSSVIKEADKLQIPIVALVDSNMPLEFYKRIAYPIPANDSVKFVYLFCNLVTKTLLLEQTLDRTQDELSTVTNPEVEARKVKRIKAKKRRIDLAKGEITIVPYADLPSVSEGPEAQALLILINADMLLEIARNPDKRPVTVKFNKSELKGYYFQENEKDQTLLQKTAAGSAIKTTNLIPYETNILKGSMDLDDVECDD</sequence>
<dbReference type="GO" id="GO:0003735">
    <property type="term" value="F:structural constituent of ribosome"/>
    <property type="evidence" value="ECO:0007669"/>
    <property type="project" value="InterPro"/>
</dbReference>
<dbReference type="InterPro" id="IPR023591">
    <property type="entry name" value="Ribosomal_uS2_flav_dom_sf"/>
</dbReference>
<keyword evidence="3" id="KW-1185">Reference proteome</keyword>
<dbReference type="GO" id="GO:0006412">
    <property type="term" value="P:translation"/>
    <property type="evidence" value="ECO:0007669"/>
    <property type="project" value="InterPro"/>
</dbReference>
<dbReference type="PANTHER" id="PTHR12534:SF1">
    <property type="entry name" value="SMALL RIBOSOMAL SUBUNIT PROTEIN US2M"/>
    <property type="match status" value="1"/>
</dbReference>
<dbReference type="Gene3D" id="3.40.50.10490">
    <property type="entry name" value="Glucose-6-phosphate isomerase like protein, domain 1"/>
    <property type="match status" value="1"/>
</dbReference>
<comment type="caution">
    <text evidence="2">The sequence shown here is derived from an EMBL/GenBank/DDBJ whole genome shotgun (WGS) entry which is preliminary data.</text>
</comment>
<accession>A0A834SNA8</accession>
<dbReference type="GO" id="GO:0005763">
    <property type="term" value="C:mitochondrial small ribosomal subunit"/>
    <property type="evidence" value="ECO:0007669"/>
    <property type="project" value="TreeGrafter"/>
</dbReference>